<evidence type="ECO:0000313" key="1">
    <source>
        <dbReference type="EMBL" id="TDO40753.1"/>
    </source>
</evidence>
<sequence>MVLTGAVRMSITGYSRRRVLGAVAAGLTTASLSGCGLFDDEPEPPDPPDPLQPLLDEAVALAASYDRAILAQPGLATRLTPLADDHRAHAAELARLIGEPPPSAGPSASAAAGAPAETIATLRTAEQAAQKSAVAACLAAPADRTALVGSIAACRATHAEALR</sequence>
<gene>
    <name evidence="1" type="ORF">C8E87_4472</name>
</gene>
<dbReference type="Proteomes" id="UP000294901">
    <property type="component" value="Unassembled WGS sequence"/>
</dbReference>
<evidence type="ECO:0008006" key="3">
    <source>
        <dbReference type="Google" id="ProtNLM"/>
    </source>
</evidence>
<reference evidence="1 2" key="1">
    <citation type="submission" date="2019-03" db="EMBL/GenBank/DDBJ databases">
        <title>Sequencing the genomes of 1000 actinobacteria strains.</title>
        <authorList>
            <person name="Klenk H.-P."/>
        </authorList>
    </citation>
    <scope>NUCLEOTIDE SEQUENCE [LARGE SCALE GENOMIC DNA]</scope>
    <source>
        <strain evidence="1 2">DSM 43805</strain>
    </source>
</reference>
<keyword evidence="2" id="KW-1185">Reference proteome</keyword>
<accession>A0A4R6JVI0</accession>
<protein>
    <recommendedName>
        <fullName evidence="3">Ferritin-like protein</fullName>
    </recommendedName>
</protein>
<organism evidence="1 2">
    <name type="scientific">Paractinoplanes brasiliensis</name>
    <dbReference type="NCBI Taxonomy" id="52695"/>
    <lineage>
        <taxon>Bacteria</taxon>
        <taxon>Bacillati</taxon>
        <taxon>Actinomycetota</taxon>
        <taxon>Actinomycetes</taxon>
        <taxon>Micromonosporales</taxon>
        <taxon>Micromonosporaceae</taxon>
        <taxon>Paractinoplanes</taxon>
    </lineage>
</organism>
<proteinExistence type="predicted"/>
<dbReference type="EMBL" id="SNWR01000001">
    <property type="protein sequence ID" value="TDO40753.1"/>
    <property type="molecule type" value="Genomic_DNA"/>
</dbReference>
<evidence type="ECO:0000313" key="2">
    <source>
        <dbReference type="Proteomes" id="UP000294901"/>
    </source>
</evidence>
<dbReference type="AlphaFoldDB" id="A0A4R6JVI0"/>
<comment type="caution">
    <text evidence="1">The sequence shown here is derived from an EMBL/GenBank/DDBJ whole genome shotgun (WGS) entry which is preliminary data.</text>
</comment>
<name>A0A4R6JVI0_9ACTN</name>